<evidence type="ECO:0000256" key="3">
    <source>
        <dbReference type="ARBA" id="ARBA00022946"/>
    </source>
</evidence>
<protein>
    <recommendedName>
        <fullName evidence="10">Methyltransferase-like protein 17, mitochondrial</fullName>
    </recommendedName>
</protein>
<evidence type="ECO:0008006" key="10">
    <source>
        <dbReference type="Google" id="ProtNLM"/>
    </source>
</evidence>
<keyword evidence="4" id="KW-0408">Iron</keyword>
<comment type="caution">
    <text evidence="8">The sequence shown here is derived from an EMBL/GenBank/DDBJ whole genome shotgun (WGS) entry which is preliminary data.</text>
</comment>
<dbReference type="PANTHER" id="PTHR13184:SF5">
    <property type="entry name" value="METHYLTRANSFERASE-LIKE PROTEIN 17, MITOCHONDRIAL"/>
    <property type="match status" value="1"/>
</dbReference>
<evidence type="ECO:0000256" key="7">
    <source>
        <dbReference type="ARBA" id="ARBA00045681"/>
    </source>
</evidence>
<evidence type="ECO:0000313" key="9">
    <source>
        <dbReference type="Proteomes" id="UP001075354"/>
    </source>
</evidence>
<evidence type="ECO:0000256" key="1">
    <source>
        <dbReference type="ARBA" id="ARBA00004173"/>
    </source>
</evidence>
<dbReference type="GO" id="GO:0008168">
    <property type="term" value="F:methyltransferase activity"/>
    <property type="evidence" value="ECO:0007669"/>
    <property type="project" value="InterPro"/>
</dbReference>
<sequence length="478" mass="55736">MISARKFRHLRRGLEYFRKYTSQASTAEFYEDENVKTVKKLELDEKVASDLENRIYHPKKHPGVFRKKTDGLPLDLENAMQKILQGHKPLPLVKEGKKLCRQLWGRHFPPEKQDYVQKLEVEKLKAETAINELDSNIDDKLASEIEEKIVTKQLQDIIHPWHPLNVTPETCLQYFISRTPAEYCVLHKILSEIQQTDPEFVPLTLFDFGSGIASGYWAVREVWKKPLKEVYNVDTNLNMNKLAQNILHLAKHYDENTQTTAEKGIFFRQFFPFSHERTYDIVLSAFTLLELPSFKERVEAVAHLWSKTENYLVIVEDGSNAGYKAVMEARNLVIHLETPGENDTDKTEAYVASPCPHEFVCPRFTKDNTPCNFEVNYLTPQFLEGKQVRQNHRYSYVVFKKGQRPADRPQWSRCVRESLLRNKHIHLHLCTPDGNIENSILFKQNNCRNAYRCAKYTSWGDLLPGKIKDHVKDENKKS</sequence>
<dbReference type="EMBL" id="JAPTSV010000008">
    <property type="protein sequence ID" value="KAJ1525328.1"/>
    <property type="molecule type" value="Genomic_DNA"/>
</dbReference>
<dbReference type="GO" id="GO:0046872">
    <property type="term" value="F:metal ion binding"/>
    <property type="evidence" value="ECO:0007669"/>
    <property type="project" value="UniProtKB-KW"/>
</dbReference>
<dbReference type="AlphaFoldDB" id="A0AAV7XHW0"/>
<dbReference type="GO" id="GO:0003735">
    <property type="term" value="F:structural constituent of ribosome"/>
    <property type="evidence" value="ECO:0007669"/>
    <property type="project" value="TreeGrafter"/>
</dbReference>
<keyword evidence="5" id="KW-0411">Iron-sulfur</keyword>
<keyword evidence="2" id="KW-0479">Metal-binding</keyword>
<gene>
    <name evidence="8" type="ORF">ONE63_010150</name>
</gene>
<accession>A0AAV7XHW0</accession>
<comment type="subcellular location">
    <subcellularLocation>
        <location evidence="1">Mitochondrion</location>
    </subcellularLocation>
</comment>
<dbReference type="Pfam" id="PF09243">
    <property type="entry name" value="Rsm22"/>
    <property type="match status" value="1"/>
</dbReference>
<dbReference type="GO" id="GO:0006412">
    <property type="term" value="P:translation"/>
    <property type="evidence" value="ECO:0007669"/>
    <property type="project" value="InterPro"/>
</dbReference>
<comment type="function">
    <text evidence="7">Mitochondrial ribosome (mitoribosome) assembly factor. Binds at the interface of the head and body domains of the mitochondrial small ribosomal subunit (mt-SSU), occluding the mRNA channel and preventing compaction of the head domain towards the body. Probable inactive methyltransferase: retains the characteristic folding and ability to bind S-adenosyl-L-methionine, but it probably lost its methyltransferase activity.</text>
</comment>
<name>A0AAV7XHW0_9NEOP</name>
<dbReference type="InterPro" id="IPR052571">
    <property type="entry name" value="Mt_RNA_Methyltransferase"/>
</dbReference>
<evidence type="ECO:0000256" key="5">
    <source>
        <dbReference type="ARBA" id="ARBA00023014"/>
    </source>
</evidence>
<dbReference type="GO" id="GO:0051536">
    <property type="term" value="F:iron-sulfur cluster binding"/>
    <property type="evidence" value="ECO:0007669"/>
    <property type="project" value="UniProtKB-KW"/>
</dbReference>
<organism evidence="8 9">
    <name type="scientific">Megalurothrips usitatus</name>
    <name type="common">bean blossom thrips</name>
    <dbReference type="NCBI Taxonomy" id="439358"/>
    <lineage>
        <taxon>Eukaryota</taxon>
        <taxon>Metazoa</taxon>
        <taxon>Ecdysozoa</taxon>
        <taxon>Arthropoda</taxon>
        <taxon>Hexapoda</taxon>
        <taxon>Insecta</taxon>
        <taxon>Pterygota</taxon>
        <taxon>Neoptera</taxon>
        <taxon>Paraneoptera</taxon>
        <taxon>Thysanoptera</taxon>
        <taxon>Terebrantia</taxon>
        <taxon>Thripoidea</taxon>
        <taxon>Thripidae</taxon>
        <taxon>Megalurothrips</taxon>
    </lineage>
</organism>
<evidence type="ECO:0000256" key="2">
    <source>
        <dbReference type="ARBA" id="ARBA00022723"/>
    </source>
</evidence>
<proteinExistence type="predicted"/>
<keyword evidence="6" id="KW-0496">Mitochondrion</keyword>
<evidence type="ECO:0000256" key="6">
    <source>
        <dbReference type="ARBA" id="ARBA00023128"/>
    </source>
</evidence>
<reference evidence="8" key="1">
    <citation type="submission" date="2022-12" db="EMBL/GenBank/DDBJ databases">
        <title>Chromosome-level genome assembly of the bean flower thrips Megalurothrips usitatus.</title>
        <authorList>
            <person name="Ma L."/>
            <person name="Liu Q."/>
            <person name="Li H."/>
            <person name="Cai W."/>
        </authorList>
    </citation>
    <scope>NUCLEOTIDE SEQUENCE</scope>
    <source>
        <strain evidence="8">Cailab_2022a</strain>
    </source>
</reference>
<dbReference type="Proteomes" id="UP001075354">
    <property type="component" value="Chromosome 8"/>
</dbReference>
<dbReference type="PANTHER" id="PTHR13184">
    <property type="entry name" value="37S RIBOSOMAL PROTEIN S22"/>
    <property type="match status" value="1"/>
</dbReference>
<dbReference type="InterPro" id="IPR015324">
    <property type="entry name" value="Ribosomal_Rsm22-like"/>
</dbReference>
<keyword evidence="3" id="KW-0809">Transit peptide</keyword>
<keyword evidence="9" id="KW-1185">Reference proteome</keyword>
<evidence type="ECO:0000313" key="8">
    <source>
        <dbReference type="EMBL" id="KAJ1525328.1"/>
    </source>
</evidence>
<dbReference type="GO" id="GO:0005763">
    <property type="term" value="C:mitochondrial small ribosomal subunit"/>
    <property type="evidence" value="ECO:0007669"/>
    <property type="project" value="TreeGrafter"/>
</dbReference>
<evidence type="ECO:0000256" key="4">
    <source>
        <dbReference type="ARBA" id="ARBA00023004"/>
    </source>
</evidence>